<evidence type="ECO:0000256" key="2">
    <source>
        <dbReference type="ARBA" id="ARBA00022692"/>
    </source>
</evidence>
<evidence type="ECO:0000256" key="4">
    <source>
        <dbReference type="ARBA" id="ARBA00023136"/>
    </source>
</evidence>
<sequence length="358" mass="41245">MRIRRIRYVFSGWSLSVLTYNQVNSPWQCVLLRPQQGRCHLLRHSFCFLWLLPYLPVHVRTGFNYTCHHLPILIVNTSHYKSWRLTGLYVFCAVLFAGGFVVRAWGAFDYTNLVKYILANYNILGRILYYAPYHSPIHPGRVITTFAFISAVIEALNGNGVSLTANQSLAPWRQDIGRALLKASLLIQVFVITLFILLAAIFHHRCYKSGMRNAKLYNPLYTLYISTALLFARTIFRVVEYWSIAEHDYWKPGFDPKSLSPAIRYESFFYVFEAMLMLINHVLLNVRHPRMWLPKSTKTYLSRADGVTEIDGPGYKDGRPFWVTLVDPFDVHGLLGGRKKGGDFWDGDGEQRTGKDGC</sequence>
<dbReference type="KEGG" id="pan:PODANSg9292"/>
<feature type="transmembrane region" description="Helical" evidence="5">
    <location>
        <begin position="216"/>
        <end position="236"/>
    </location>
</feature>
<keyword evidence="4 5" id="KW-0472">Membrane</keyword>
<protein>
    <submittedName>
        <fullName evidence="6">Podospora anserina S mat+ genomic DNA chromosome 5, supercontig 6</fullName>
    </submittedName>
</protein>
<dbReference type="GeneID" id="6334933"/>
<evidence type="ECO:0000313" key="7">
    <source>
        <dbReference type="EMBL" id="CDP29589.1"/>
    </source>
</evidence>
<dbReference type="AlphaFoldDB" id="B2VLG9"/>
<dbReference type="PANTHER" id="PTHR31465">
    <property type="entry name" value="PROTEIN RTA1-RELATED"/>
    <property type="match status" value="1"/>
</dbReference>
<proteinExistence type="predicted"/>
<dbReference type="PANTHER" id="PTHR31465:SF13">
    <property type="entry name" value="RTA1 DOMAIN PROTEIN-RELATED"/>
    <property type="match status" value="1"/>
</dbReference>
<name>B2VLG9_PODAN</name>
<evidence type="ECO:0000313" key="6">
    <source>
        <dbReference type="EMBL" id="CAP49285.1"/>
    </source>
</evidence>
<dbReference type="OrthoDB" id="3358017at2759"/>
<dbReference type="GO" id="GO:0016020">
    <property type="term" value="C:membrane"/>
    <property type="evidence" value="ECO:0007669"/>
    <property type="project" value="UniProtKB-SubCell"/>
</dbReference>
<dbReference type="EMBL" id="CU607053">
    <property type="protein sequence ID" value="CAP49285.1"/>
    <property type="molecule type" value="Genomic_DNA"/>
</dbReference>
<dbReference type="Proteomes" id="UP000001197">
    <property type="component" value="Chromosome 5"/>
</dbReference>
<dbReference type="EMBL" id="FO904940">
    <property type="protein sequence ID" value="CDP29589.1"/>
    <property type="molecule type" value="Genomic_DNA"/>
</dbReference>
<dbReference type="Pfam" id="PF04479">
    <property type="entry name" value="RTA1"/>
    <property type="match status" value="1"/>
</dbReference>
<feature type="transmembrane region" description="Helical" evidence="5">
    <location>
        <begin position="185"/>
        <end position="204"/>
    </location>
</feature>
<organism evidence="6">
    <name type="scientific">Podospora anserina (strain S / ATCC MYA-4624 / DSM 980 / FGSC 10383)</name>
    <name type="common">Pleurage anserina</name>
    <dbReference type="NCBI Taxonomy" id="515849"/>
    <lineage>
        <taxon>Eukaryota</taxon>
        <taxon>Fungi</taxon>
        <taxon>Dikarya</taxon>
        <taxon>Ascomycota</taxon>
        <taxon>Pezizomycotina</taxon>
        <taxon>Sordariomycetes</taxon>
        <taxon>Sordariomycetidae</taxon>
        <taxon>Sordariales</taxon>
        <taxon>Podosporaceae</taxon>
        <taxon>Podospora</taxon>
        <taxon>Podospora anserina</taxon>
    </lineage>
</organism>
<accession>B2VLG9</accession>
<reference evidence="6 8" key="1">
    <citation type="journal article" date="2008" name="Genome Biol.">
        <title>The genome sequence of the model ascomycete fungus Podospora anserina.</title>
        <authorList>
            <person name="Espagne E."/>
            <person name="Lespinet O."/>
            <person name="Malagnac F."/>
            <person name="Da Silva C."/>
            <person name="Jaillon O."/>
            <person name="Porcel B.M."/>
            <person name="Couloux A."/>
            <person name="Aury J.-M."/>
            <person name="Segurens B."/>
            <person name="Poulain J."/>
            <person name="Anthouard V."/>
            <person name="Grossetete S."/>
            <person name="Khalili H."/>
            <person name="Coppin E."/>
            <person name="Dequard-Chablat M."/>
            <person name="Picard M."/>
            <person name="Contamine V."/>
            <person name="Arnaise S."/>
            <person name="Bourdais A."/>
            <person name="Berteaux-Lecellier V."/>
            <person name="Gautheret D."/>
            <person name="de Vries R.P."/>
            <person name="Battaglia E."/>
            <person name="Coutinho P.M."/>
            <person name="Danchin E.G.J."/>
            <person name="Henrissat B."/>
            <person name="El Khoury R."/>
            <person name="Sainsard-Chanet A."/>
            <person name="Boivin A."/>
            <person name="Pinan-Lucarre B."/>
            <person name="Sellem C.H."/>
            <person name="Debuchy R."/>
            <person name="Wincker P."/>
            <person name="Weissenbach J."/>
            <person name="Silar P."/>
        </authorList>
    </citation>
    <scope>NUCLEOTIDE SEQUENCE</scope>
    <source>
        <strain evidence="8">S / ATCC MYA-4624 / DSM 980 / FGSC 10383</strain>
        <strain evidence="6">S mat+</strain>
    </source>
</reference>
<keyword evidence="3 5" id="KW-1133">Transmembrane helix</keyword>
<keyword evidence="8" id="KW-1185">Reference proteome</keyword>
<comment type="subcellular location">
    <subcellularLocation>
        <location evidence="1">Membrane</location>
        <topology evidence="1">Multi-pass membrane protein</topology>
    </subcellularLocation>
</comment>
<dbReference type="VEuPathDB" id="FungiDB:PODANS_5_6110"/>
<dbReference type="RefSeq" id="XP_001929785.1">
    <property type="nucleotide sequence ID" value="XM_001929750.1"/>
</dbReference>
<feature type="transmembrane region" description="Helical" evidence="5">
    <location>
        <begin position="267"/>
        <end position="286"/>
    </location>
</feature>
<dbReference type="eggNOG" id="ENOG502RDNH">
    <property type="taxonomic scope" value="Eukaryota"/>
</dbReference>
<evidence type="ECO:0000313" key="8">
    <source>
        <dbReference type="Proteomes" id="UP000001197"/>
    </source>
</evidence>
<gene>
    <name evidence="6" type="ORF">PODANS_5_6110</name>
</gene>
<keyword evidence="2 5" id="KW-0812">Transmembrane</keyword>
<reference evidence="7" key="4">
    <citation type="submission" date="2015-04" db="EMBL/GenBank/DDBJ databases">
        <title>Maintaining two mating types: Structure of the mating type locus and its role in heterokaryosis in Podospora anserina.</title>
        <authorList>
            <person name="Grognet P."/>
            <person name="Bidard F."/>
            <person name="Kuchly C."/>
            <person name="Chan Ho Tong L."/>
            <person name="Coppin E."/>
            <person name="Ait Benkhali J."/>
            <person name="Couloux A."/>
            <person name="Wincker P."/>
            <person name="Debuchy R."/>
            <person name="Silar P."/>
        </authorList>
    </citation>
    <scope>NUCLEOTIDE SEQUENCE</scope>
</reference>
<reference evidence="8" key="3">
    <citation type="journal article" date="2014" name="Genetics">
        <title>Maintaining two mating types: Structure of the mating type locus and its role in heterokaryosis in Podospora anserina.</title>
        <authorList>
            <person name="Grognet P."/>
            <person name="Bidard F."/>
            <person name="Kuchly C."/>
            <person name="Tong L.C.H."/>
            <person name="Coppin E."/>
            <person name="Benkhali J.A."/>
            <person name="Couloux A."/>
            <person name="Wincker P."/>
            <person name="Debuchy R."/>
            <person name="Silar P."/>
        </authorList>
    </citation>
    <scope>GENOME REANNOTATION</scope>
    <source>
        <strain evidence="8">S / ATCC MYA-4624 / DSM 980 / FGSC 10383</strain>
    </source>
</reference>
<dbReference type="InterPro" id="IPR007568">
    <property type="entry name" value="RTA1"/>
</dbReference>
<feature type="transmembrane region" description="Helical" evidence="5">
    <location>
        <begin position="88"/>
        <end position="107"/>
    </location>
</feature>
<evidence type="ECO:0000256" key="3">
    <source>
        <dbReference type="ARBA" id="ARBA00022989"/>
    </source>
</evidence>
<dbReference type="HOGENOM" id="CLU_033465_0_1_1"/>
<evidence type="ECO:0000256" key="5">
    <source>
        <dbReference type="SAM" id="Phobius"/>
    </source>
</evidence>
<evidence type="ECO:0000256" key="1">
    <source>
        <dbReference type="ARBA" id="ARBA00004141"/>
    </source>
</evidence>
<reference evidence="6" key="2">
    <citation type="submission" date="2008-07" db="EMBL/GenBank/DDBJ databases">
        <authorList>
            <person name="Genoscope - CEA"/>
        </authorList>
    </citation>
    <scope>NUCLEOTIDE SEQUENCE</scope>
    <source>
        <strain evidence="6">S mat+</strain>
    </source>
</reference>